<evidence type="ECO:0000256" key="3">
    <source>
        <dbReference type="ARBA" id="ARBA00022989"/>
    </source>
</evidence>
<feature type="domain" description="ABC transmembrane type-1" evidence="6">
    <location>
        <begin position="94"/>
        <end position="230"/>
    </location>
</feature>
<feature type="transmembrane region" description="Helical" evidence="5">
    <location>
        <begin position="183"/>
        <end position="201"/>
    </location>
</feature>
<feature type="non-terminal residue" evidence="7">
    <location>
        <position position="230"/>
    </location>
</feature>
<sequence>MLVIWLGITIVFFIPRLMPTDPVQSTIATLQAQGAYLEPAAVEEMIHTLREMYGLEAGLLEQYVSFWQRLFTGDFGPSLYMFPTPVIRLIGQALPWTAGLLLTTMVLGWIIGNIFGGLAGYFTGTRILKIFDGMVMFVRPIPYYVLALTLLILFAYLFPLFPLGGGYTIGARIAFTWSFVWDVLKHAFLPAISLMLLGVAVNHQTMRLIIQGVKDEDYIRYAKIGSIKER</sequence>
<keyword evidence="2 5" id="KW-0812">Transmembrane</keyword>
<dbReference type="AlphaFoldDB" id="X1VG53"/>
<dbReference type="PROSITE" id="PS50928">
    <property type="entry name" value="ABC_TM1"/>
    <property type="match status" value="1"/>
</dbReference>
<dbReference type="InterPro" id="IPR035906">
    <property type="entry name" value="MetI-like_sf"/>
</dbReference>
<reference evidence="7" key="1">
    <citation type="journal article" date="2014" name="Front. Microbiol.">
        <title>High frequency of phylogenetically diverse reductive dehalogenase-homologous genes in deep subseafloor sedimentary metagenomes.</title>
        <authorList>
            <person name="Kawai M."/>
            <person name="Futagami T."/>
            <person name="Toyoda A."/>
            <person name="Takaki Y."/>
            <person name="Nishi S."/>
            <person name="Hori S."/>
            <person name="Arai W."/>
            <person name="Tsubouchi T."/>
            <person name="Morono Y."/>
            <person name="Uchiyama I."/>
            <person name="Ito T."/>
            <person name="Fujiyama A."/>
            <person name="Inagaki F."/>
            <person name="Takami H."/>
        </authorList>
    </citation>
    <scope>NUCLEOTIDE SEQUENCE</scope>
    <source>
        <strain evidence="7">Expedition CK06-06</strain>
    </source>
</reference>
<proteinExistence type="predicted"/>
<dbReference type="PANTHER" id="PTHR43376:SF1">
    <property type="entry name" value="OLIGOPEPTIDE TRANSPORT SYSTEM PERMEASE PROTEIN"/>
    <property type="match status" value="1"/>
</dbReference>
<evidence type="ECO:0000313" key="7">
    <source>
        <dbReference type="EMBL" id="GAJ13526.1"/>
    </source>
</evidence>
<accession>X1VG53</accession>
<evidence type="ECO:0000256" key="1">
    <source>
        <dbReference type="ARBA" id="ARBA00004141"/>
    </source>
</evidence>
<comment type="subcellular location">
    <subcellularLocation>
        <location evidence="1">Membrane</location>
        <topology evidence="1">Multi-pass membrane protein</topology>
    </subcellularLocation>
</comment>
<comment type="caution">
    <text evidence="7">The sequence shown here is derived from an EMBL/GenBank/DDBJ whole genome shotgun (WGS) entry which is preliminary data.</text>
</comment>
<dbReference type="Pfam" id="PF00528">
    <property type="entry name" value="BPD_transp_1"/>
    <property type="match status" value="1"/>
</dbReference>
<keyword evidence="4 5" id="KW-0472">Membrane</keyword>
<protein>
    <recommendedName>
        <fullName evidence="6">ABC transmembrane type-1 domain-containing protein</fullName>
    </recommendedName>
</protein>
<dbReference type="InterPro" id="IPR000515">
    <property type="entry name" value="MetI-like"/>
</dbReference>
<organism evidence="7">
    <name type="scientific">marine sediment metagenome</name>
    <dbReference type="NCBI Taxonomy" id="412755"/>
    <lineage>
        <taxon>unclassified sequences</taxon>
        <taxon>metagenomes</taxon>
        <taxon>ecological metagenomes</taxon>
    </lineage>
</organism>
<dbReference type="PANTHER" id="PTHR43376">
    <property type="entry name" value="OLIGOPEPTIDE TRANSPORT SYSTEM PERMEASE PROTEIN"/>
    <property type="match status" value="1"/>
</dbReference>
<dbReference type="EMBL" id="BARW01031141">
    <property type="protein sequence ID" value="GAJ13526.1"/>
    <property type="molecule type" value="Genomic_DNA"/>
</dbReference>
<keyword evidence="3 5" id="KW-1133">Transmembrane helix</keyword>
<feature type="transmembrane region" description="Helical" evidence="5">
    <location>
        <begin position="98"/>
        <end position="122"/>
    </location>
</feature>
<feature type="transmembrane region" description="Helical" evidence="5">
    <location>
        <begin position="143"/>
        <end position="163"/>
    </location>
</feature>
<evidence type="ECO:0000256" key="5">
    <source>
        <dbReference type="SAM" id="Phobius"/>
    </source>
</evidence>
<dbReference type="GO" id="GO:0016020">
    <property type="term" value="C:membrane"/>
    <property type="evidence" value="ECO:0007669"/>
    <property type="project" value="UniProtKB-SubCell"/>
</dbReference>
<name>X1VG53_9ZZZZ</name>
<dbReference type="GO" id="GO:0055085">
    <property type="term" value="P:transmembrane transport"/>
    <property type="evidence" value="ECO:0007669"/>
    <property type="project" value="InterPro"/>
</dbReference>
<evidence type="ECO:0000259" key="6">
    <source>
        <dbReference type="PROSITE" id="PS50928"/>
    </source>
</evidence>
<dbReference type="SUPFAM" id="SSF161098">
    <property type="entry name" value="MetI-like"/>
    <property type="match status" value="1"/>
</dbReference>
<gene>
    <name evidence="7" type="ORF">S12H4_49611</name>
</gene>
<evidence type="ECO:0000256" key="2">
    <source>
        <dbReference type="ARBA" id="ARBA00022692"/>
    </source>
</evidence>
<evidence type="ECO:0000256" key="4">
    <source>
        <dbReference type="ARBA" id="ARBA00023136"/>
    </source>
</evidence>